<evidence type="ECO:0000256" key="11">
    <source>
        <dbReference type="ARBA" id="ARBA00023012"/>
    </source>
</evidence>
<dbReference type="NCBIfam" id="TIGR00229">
    <property type="entry name" value="sensory_box"/>
    <property type="match status" value="1"/>
</dbReference>
<sequence>MSHSESQRHGLILAALVLLASGWLAAFGITLWRLHDKATTDAFATARMHARNFEDYLTKTLQVIDLSVGNLPPGQDLTDDRALATHLTGLLRPSPFLRSLSILTTDGSVIGSSDARNIGLRITLDGFYPETTLGGAPPRIGRPWVGRDLANATPSTGQPPPPRAASLIPVMHRFELDDTPYWWLAALNPDDFIDHFSQLLPTEEGRVQLLRYDGLLLLSTSPDDIPGRADQSGEVPARLERLELGELAQTLADGHHVLTAYRASSRYPVVIAVHLDRDYIQAQWLREAGRLSMIVVPILVALSVAILLLWLRRRRLAQQRAELERQRRLTSSVFEASSDAIMLTTPSGEILSTNPAFERMTGYSGAEALGRNPRLLSSGLHDQTFYRDLWDAVITRGHWRGEIVNRRRDGEFYTAILTIDAVRDEQGELQHYVGVTSDITERKRHEAELLAAKERAESAARAKTTFLSTMSHELRTPMHGILGMTELLLESDLNERQRRQLDTVKRSADSLLAILADILDYTRMDAEDVQLQPGPCDPLRIIRDVMTVHAPQAEKKGLGFVLDSSRPAPGFVVVDAQRLQQVLDKLTANAVKFTHEGEIRLATWLDTETAANGRGRLAICVTDTGIGIPGELHASIFEPFVQADGSHTRRYGGTGLGLAIARRLTEALGGTLSLESEPDQGSCFRLDIPVQPVEVGRASSTSSNPS</sequence>
<evidence type="ECO:0000256" key="3">
    <source>
        <dbReference type="ARBA" id="ARBA00012438"/>
    </source>
</evidence>
<dbReference type="SUPFAM" id="SSF55785">
    <property type="entry name" value="PYP-like sensor domain (PAS domain)"/>
    <property type="match status" value="1"/>
</dbReference>
<evidence type="ECO:0000256" key="8">
    <source>
        <dbReference type="ARBA" id="ARBA00022777"/>
    </source>
</evidence>
<dbReference type="CDD" id="cd16922">
    <property type="entry name" value="HATPase_EvgS-ArcB-TorS-like"/>
    <property type="match status" value="1"/>
</dbReference>
<keyword evidence="10 13" id="KW-1133">Transmembrane helix</keyword>
<dbReference type="Gene3D" id="3.30.450.20">
    <property type="entry name" value="PAS domain"/>
    <property type="match status" value="3"/>
</dbReference>
<feature type="domain" description="PAS" evidence="15">
    <location>
        <begin position="326"/>
        <end position="372"/>
    </location>
</feature>
<dbReference type="Pfam" id="PF02518">
    <property type="entry name" value="HATPase_c"/>
    <property type="match status" value="1"/>
</dbReference>
<evidence type="ECO:0000256" key="2">
    <source>
        <dbReference type="ARBA" id="ARBA00004370"/>
    </source>
</evidence>
<proteinExistence type="predicted"/>
<dbReference type="GO" id="GO:0000155">
    <property type="term" value="F:phosphorelay sensor kinase activity"/>
    <property type="evidence" value="ECO:0007669"/>
    <property type="project" value="InterPro"/>
</dbReference>
<evidence type="ECO:0000313" key="17">
    <source>
        <dbReference type="EMBL" id="NVZ09944.1"/>
    </source>
</evidence>
<dbReference type="FunFam" id="1.10.287.130:FF:000004">
    <property type="entry name" value="Ethylene receptor 1"/>
    <property type="match status" value="1"/>
</dbReference>
<evidence type="ECO:0000259" key="15">
    <source>
        <dbReference type="PROSITE" id="PS50112"/>
    </source>
</evidence>
<evidence type="ECO:0000256" key="12">
    <source>
        <dbReference type="ARBA" id="ARBA00023136"/>
    </source>
</evidence>
<organism evidence="17 18">
    <name type="scientific">Allochromatium humboldtianum</name>
    <dbReference type="NCBI Taxonomy" id="504901"/>
    <lineage>
        <taxon>Bacteria</taxon>
        <taxon>Pseudomonadati</taxon>
        <taxon>Pseudomonadota</taxon>
        <taxon>Gammaproteobacteria</taxon>
        <taxon>Chromatiales</taxon>
        <taxon>Chromatiaceae</taxon>
        <taxon>Allochromatium</taxon>
    </lineage>
</organism>
<dbReference type="InterPro" id="IPR035965">
    <property type="entry name" value="PAS-like_dom_sf"/>
</dbReference>
<keyword evidence="8" id="KW-0418">Kinase</keyword>
<protein>
    <recommendedName>
        <fullName evidence="3">histidine kinase</fullName>
        <ecNumber evidence="3">2.7.13.3</ecNumber>
    </recommendedName>
</protein>
<reference evidence="17 18" key="1">
    <citation type="submission" date="2020-06" db="EMBL/GenBank/DDBJ databases">
        <title>Whole-genome sequence of Allochromatium humboldtianum DSM 21881, type strain.</title>
        <authorList>
            <person name="Kyndt J.A."/>
            <person name="Meyer T.E."/>
        </authorList>
    </citation>
    <scope>NUCLEOTIDE SEQUENCE [LARGE SCALE GENOMIC DNA]</scope>
    <source>
        <strain evidence="17 18">DSM 21881</strain>
    </source>
</reference>
<comment type="subcellular location">
    <subcellularLocation>
        <location evidence="2">Membrane</location>
    </subcellularLocation>
</comment>
<dbReference type="PANTHER" id="PTHR43047:SF78">
    <property type="entry name" value="SENSORY_REGULATORY PROTEIN RPFC"/>
    <property type="match status" value="1"/>
</dbReference>
<dbReference type="InterPro" id="IPR001610">
    <property type="entry name" value="PAC"/>
</dbReference>
<dbReference type="CDD" id="cd00130">
    <property type="entry name" value="PAS"/>
    <property type="match status" value="1"/>
</dbReference>
<dbReference type="FunFam" id="3.30.565.10:FF:000010">
    <property type="entry name" value="Sensor histidine kinase RcsC"/>
    <property type="match status" value="1"/>
</dbReference>
<dbReference type="AlphaFoldDB" id="A0A850R7Y1"/>
<dbReference type="SUPFAM" id="SSF55874">
    <property type="entry name" value="ATPase domain of HSP90 chaperone/DNA topoisomerase II/histidine kinase"/>
    <property type="match status" value="1"/>
</dbReference>
<evidence type="ECO:0000256" key="4">
    <source>
        <dbReference type="ARBA" id="ARBA00022553"/>
    </source>
</evidence>
<dbReference type="Gene3D" id="3.30.565.10">
    <property type="entry name" value="Histidine kinase-like ATPase, C-terminal domain"/>
    <property type="match status" value="1"/>
</dbReference>
<keyword evidence="9" id="KW-0067">ATP-binding</keyword>
<evidence type="ECO:0000256" key="1">
    <source>
        <dbReference type="ARBA" id="ARBA00000085"/>
    </source>
</evidence>
<keyword evidence="6 13" id="KW-0812">Transmembrane</keyword>
<gene>
    <name evidence="17" type="ORF">HW932_11790</name>
</gene>
<dbReference type="PROSITE" id="PS50109">
    <property type="entry name" value="HIS_KIN"/>
    <property type="match status" value="1"/>
</dbReference>
<dbReference type="InterPro" id="IPR003661">
    <property type="entry name" value="HisK_dim/P_dom"/>
</dbReference>
<dbReference type="SUPFAM" id="SSF47384">
    <property type="entry name" value="Homodimeric domain of signal transducing histidine kinase"/>
    <property type="match status" value="1"/>
</dbReference>
<dbReference type="InterPro" id="IPR036097">
    <property type="entry name" value="HisK_dim/P_sf"/>
</dbReference>
<dbReference type="InterPro" id="IPR004358">
    <property type="entry name" value="Sig_transdc_His_kin-like_C"/>
</dbReference>
<dbReference type="PANTHER" id="PTHR43047">
    <property type="entry name" value="TWO-COMPONENT HISTIDINE PROTEIN KINASE"/>
    <property type="match status" value="1"/>
</dbReference>
<evidence type="ECO:0000259" key="16">
    <source>
        <dbReference type="PROSITE" id="PS50113"/>
    </source>
</evidence>
<evidence type="ECO:0000256" key="13">
    <source>
        <dbReference type="SAM" id="Phobius"/>
    </source>
</evidence>
<evidence type="ECO:0000256" key="5">
    <source>
        <dbReference type="ARBA" id="ARBA00022679"/>
    </source>
</evidence>
<dbReference type="GO" id="GO:0005524">
    <property type="term" value="F:ATP binding"/>
    <property type="evidence" value="ECO:0007669"/>
    <property type="project" value="UniProtKB-KW"/>
</dbReference>
<dbReference type="InterPro" id="IPR000700">
    <property type="entry name" value="PAS-assoc_C"/>
</dbReference>
<dbReference type="InterPro" id="IPR000014">
    <property type="entry name" value="PAS"/>
</dbReference>
<dbReference type="PROSITE" id="PS50113">
    <property type="entry name" value="PAC"/>
    <property type="match status" value="1"/>
</dbReference>
<evidence type="ECO:0000256" key="6">
    <source>
        <dbReference type="ARBA" id="ARBA00022692"/>
    </source>
</evidence>
<evidence type="ECO:0000313" key="18">
    <source>
        <dbReference type="Proteomes" id="UP000592294"/>
    </source>
</evidence>
<dbReference type="SMART" id="SM00388">
    <property type="entry name" value="HisKA"/>
    <property type="match status" value="1"/>
</dbReference>
<dbReference type="Proteomes" id="UP000592294">
    <property type="component" value="Unassembled WGS sequence"/>
</dbReference>
<comment type="caution">
    <text evidence="17">The sequence shown here is derived from an EMBL/GenBank/DDBJ whole genome shotgun (WGS) entry which is preliminary data.</text>
</comment>
<evidence type="ECO:0000256" key="10">
    <source>
        <dbReference type="ARBA" id="ARBA00022989"/>
    </source>
</evidence>
<dbReference type="InterPro" id="IPR003594">
    <property type="entry name" value="HATPase_dom"/>
</dbReference>
<dbReference type="SMART" id="SM00091">
    <property type="entry name" value="PAS"/>
    <property type="match status" value="1"/>
</dbReference>
<evidence type="ECO:0000259" key="14">
    <source>
        <dbReference type="PROSITE" id="PS50109"/>
    </source>
</evidence>
<dbReference type="PROSITE" id="PS50112">
    <property type="entry name" value="PAS"/>
    <property type="match status" value="1"/>
</dbReference>
<dbReference type="PRINTS" id="PR00344">
    <property type="entry name" value="BCTRLSENSOR"/>
</dbReference>
<name>A0A850R7Y1_9GAMM</name>
<dbReference type="CDD" id="cd00082">
    <property type="entry name" value="HisKA"/>
    <property type="match status" value="1"/>
</dbReference>
<dbReference type="GO" id="GO:0016020">
    <property type="term" value="C:membrane"/>
    <property type="evidence" value="ECO:0007669"/>
    <property type="project" value="UniProtKB-SubCell"/>
</dbReference>
<accession>A0A850R7Y1</accession>
<dbReference type="EMBL" id="JABZEO010000007">
    <property type="protein sequence ID" value="NVZ09944.1"/>
    <property type="molecule type" value="Genomic_DNA"/>
</dbReference>
<keyword evidence="12 13" id="KW-0472">Membrane</keyword>
<dbReference type="SMART" id="SM00387">
    <property type="entry name" value="HATPase_c"/>
    <property type="match status" value="1"/>
</dbReference>
<dbReference type="InterPro" id="IPR036890">
    <property type="entry name" value="HATPase_C_sf"/>
</dbReference>
<feature type="domain" description="Histidine kinase" evidence="14">
    <location>
        <begin position="469"/>
        <end position="692"/>
    </location>
</feature>
<dbReference type="Pfam" id="PF13426">
    <property type="entry name" value="PAS_9"/>
    <property type="match status" value="1"/>
</dbReference>
<dbReference type="RefSeq" id="WP_176976690.1">
    <property type="nucleotide sequence ID" value="NZ_JABZEO010000007.1"/>
</dbReference>
<feature type="transmembrane region" description="Helical" evidence="13">
    <location>
        <begin position="291"/>
        <end position="311"/>
    </location>
</feature>
<dbReference type="Pfam" id="PF00512">
    <property type="entry name" value="HisKA"/>
    <property type="match status" value="1"/>
</dbReference>
<keyword evidence="11" id="KW-0902">Two-component regulatory system</keyword>
<feature type="domain" description="PAC" evidence="16">
    <location>
        <begin position="399"/>
        <end position="451"/>
    </location>
</feature>
<dbReference type="SMART" id="SM00086">
    <property type="entry name" value="PAC"/>
    <property type="match status" value="1"/>
</dbReference>
<keyword evidence="4" id="KW-0597">Phosphoprotein</keyword>
<dbReference type="Gene3D" id="1.10.287.130">
    <property type="match status" value="1"/>
</dbReference>
<dbReference type="InterPro" id="IPR005467">
    <property type="entry name" value="His_kinase_dom"/>
</dbReference>
<evidence type="ECO:0000256" key="9">
    <source>
        <dbReference type="ARBA" id="ARBA00022840"/>
    </source>
</evidence>
<comment type="catalytic activity">
    <reaction evidence="1">
        <text>ATP + protein L-histidine = ADP + protein N-phospho-L-histidine.</text>
        <dbReference type="EC" id="2.7.13.3"/>
    </reaction>
</comment>
<keyword evidence="18" id="KW-1185">Reference proteome</keyword>
<keyword evidence="7" id="KW-0547">Nucleotide-binding</keyword>
<evidence type="ECO:0000256" key="7">
    <source>
        <dbReference type="ARBA" id="ARBA00022741"/>
    </source>
</evidence>
<keyword evidence="5" id="KW-0808">Transferase</keyword>
<dbReference type="EC" id="2.7.13.3" evidence="3"/>